<reference evidence="13 14" key="1">
    <citation type="journal article" date="2016" name="Nat. Commun.">
        <title>Thousands of microbial genomes shed light on interconnected biogeochemical processes in an aquifer system.</title>
        <authorList>
            <person name="Anantharaman K."/>
            <person name="Brown C.T."/>
            <person name="Hug L.A."/>
            <person name="Sharon I."/>
            <person name="Castelle C.J."/>
            <person name="Probst A.J."/>
            <person name="Thomas B.C."/>
            <person name="Singh A."/>
            <person name="Wilkins M.J."/>
            <person name="Karaoz U."/>
            <person name="Brodie E.L."/>
            <person name="Williams K.H."/>
            <person name="Hubbard S.S."/>
            <person name="Banfield J.F."/>
        </authorList>
    </citation>
    <scope>NUCLEOTIDE SEQUENCE [LARGE SCALE GENOMIC DNA]</scope>
</reference>
<evidence type="ECO:0000259" key="12">
    <source>
        <dbReference type="PROSITE" id="PS51163"/>
    </source>
</evidence>
<evidence type="ECO:0000313" key="14">
    <source>
        <dbReference type="Proteomes" id="UP000177328"/>
    </source>
</evidence>
<organism evidence="13 14">
    <name type="scientific">Candidatus Daviesbacteria bacterium RIFCSPHIGHO2_02_FULL_43_12</name>
    <dbReference type="NCBI Taxonomy" id="1797776"/>
    <lineage>
        <taxon>Bacteria</taxon>
        <taxon>Candidatus Daviesiibacteriota</taxon>
    </lineage>
</organism>
<dbReference type="NCBIfam" id="TIGR00057">
    <property type="entry name" value="L-threonylcarbamoyladenylate synthase"/>
    <property type="match status" value="1"/>
</dbReference>
<keyword evidence="9" id="KW-0067">ATP-binding</keyword>
<keyword evidence="4" id="KW-0963">Cytoplasm</keyword>
<dbReference type="GO" id="GO:0061710">
    <property type="term" value="F:L-threonylcarbamoyladenylate synthase"/>
    <property type="evidence" value="ECO:0007669"/>
    <property type="project" value="UniProtKB-EC"/>
</dbReference>
<dbReference type="PANTHER" id="PTHR17490">
    <property type="entry name" value="SUA5"/>
    <property type="match status" value="1"/>
</dbReference>
<evidence type="ECO:0000256" key="6">
    <source>
        <dbReference type="ARBA" id="ARBA00022694"/>
    </source>
</evidence>
<keyword evidence="6" id="KW-0819">tRNA processing</keyword>
<dbReference type="AlphaFoldDB" id="A0A1F5KJS2"/>
<dbReference type="GO" id="GO:0000049">
    <property type="term" value="F:tRNA binding"/>
    <property type="evidence" value="ECO:0007669"/>
    <property type="project" value="TreeGrafter"/>
</dbReference>
<name>A0A1F5KJS2_9BACT</name>
<evidence type="ECO:0000313" key="13">
    <source>
        <dbReference type="EMBL" id="OGE41186.1"/>
    </source>
</evidence>
<feature type="domain" description="YrdC-like" evidence="12">
    <location>
        <begin position="12"/>
        <end position="196"/>
    </location>
</feature>
<dbReference type="InterPro" id="IPR050156">
    <property type="entry name" value="TC-AMP_synthase_SUA5"/>
</dbReference>
<evidence type="ECO:0000256" key="5">
    <source>
        <dbReference type="ARBA" id="ARBA00022679"/>
    </source>
</evidence>
<dbReference type="SUPFAM" id="SSF55821">
    <property type="entry name" value="YrdC/RibB"/>
    <property type="match status" value="1"/>
</dbReference>
<gene>
    <name evidence="13" type="ORF">A3D25_01480</name>
</gene>
<dbReference type="PROSITE" id="PS51163">
    <property type="entry name" value="YRDC"/>
    <property type="match status" value="1"/>
</dbReference>
<dbReference type="EMBL" id="MFDD01000002">
    <property type="protein sequence ID" value="OGE41186.1"/>
    <property type="molecule type" value="Genomic_DNA"/>
</dbReference>
<evidence type="ECO:0000256" key="4">
    <source>
        <dbReference type="ARBA" id="ARBA00022490"/>
    </source>
</evidence>
<dbReference type="GO" id="GO:0006450">
    <property type="term" value="P:regulation of translational fidelity"/>
    <property type="evidence" value="ECO:0007669"/>
    <property type="project" value="TreeGrafter"/>
</dbReference>
<dbReference type="GO" id="GO:0005524">
    <property type="term" value="F:ATP binding"/>
    <property type="evidence" value="ECO:0007669"/>
    <property type="project" value="UniProtKB-KW"/>
</dbReference>
<accession>A0A1F5KJS2</accession>
<comment type="catalytic activity">
    <reaction evidence="11">
        <text>L-threonine + hydrogencarbonate + ATP = L-threonylcarbamoyladenylate + diphosphate + H2O</text>
        <dbReference type="Rhea" id="RHEA:36407"/>
        <dbReference type="ChEBI" id="CHEBI:15377"/>
        <dbReference type="ChEBI" id="CHEBI:17544"/>
        <dbReference type="ChEBI" id="CHEBI:30616"/>
        <dbReference type="ChEBI" id="CHEBI:33019"/>
        <dbReference type="ChEBI" id="CHEBI:57926"/>
        <dbReference type="ChEBI" id="CHEBI:73682"/>
        <dbReference type="EC" id="2.7.7.87"/>
    </reaction>
</comment>
<evidence type="ECO:0000256" key="9">
    <source>
        <dbReference type="ARBA" id="ARBA00022840"/>
    </source>
</evidence>
<evidence type="ECO:0000256" key="1">
    <source>
        <dbReference type="ARBA" id="ARBA00004496"/>
    </source>
</evidence>
<dbReference type="InterPro" id="IPR017945">
    <property type="entry name" value="DHBP_synth_RibB-like_a/b_dom"/>
</dbReference>
<evidence type="ECO:0000256" key="2">
    <source>
        <dbReference type="ARBA" id="ARBA00007663"/>
    </source>
</evidence>
<evidence type="ECO:0000256" key="10">
    <source>
        <dbReference type="ARBA" id="ARBA00029774"/>
    </source>
</evidence>
<dbReference type="Pfam" id="PF01300">
    <property type="entry name" value="Sua5_yciO_yrdC"/>
    <property type="match status" value="1"/>
</dbReference>
<comment type="caution">
    <text evidence="13">The sequence shown here is derived from an EMBL/GenBank/DDBJ whole genome shotgun (WGS) entry which is preliminary data.</text>
</comment>
<keyword evidence="7" id="KW-0548">Nucleotidyltransferase</keyword>
<dbReference type="Proteomes" id="UP000177328">
    <property type="component" value="Unassembled WGS sequence"/>
</dbReference>
<dbReference type="InterPro" id="IPR006070">
    <property type="entry name" value="Sua5-like_dom"/>
</dbReference>
<evidence type="ECO:0000256" key="3">
    <source>
        <dbReference type="ARBA" id="ARBA00012584"/>
    </source>
</evidence>
<dbReference type="GO" id="GO:0005737">
    <property type="term" value="C:cytoplasm"/>
    <property type="evidence" value="ECO:0007669"/>
    <property type="project" value="UniProtKB-SubCell"/>
</dbReference>
<evidence type="ECO:0000256" key="11">
    <source>
        <dbReference type="ARBA" id="ARBA00048366"/>
    </source>
</evidence>
<dbReference type="EC" id="2.7.7.87" evidence="3"/>
<keyword evidence="8" id="KW-0547">Nucleotide-binding</keyword>
<comment type="similarity">
    <text evidence="2">Belongs to the SUA5 family.</text>
</comment>
<protein>
    <recommendedName>
        <fullName evidence="10">L-threonylcarbamoyladenylate synthase</fullName>
        <ecNumber evidence="3">2.7.7.87</ecNumber>
    </recommendedName>
    <alternativeName>
        <fullName evidence="10">L-threonylcarbamoyladenylate synthase</fullName>
    </alternativeName>
</protein>
<dbReference type="PANTHER" id="PTHR17490:SF16">
    <property type="entry name" value="THREONYLCARBAMOYL-AMP SYNTHASE"/>
    <property type="match status" value="1"/>
</dbReference>
<dbReference type="Gene3D" id="3.90.870.10">
    <property type="entry name" value="DHBP synthase"/>
    <property type="match status" value="1"/>
</dbReference>
<comment type="subcellular location">
    <subcellularLocation>
        <location evidence="1">Cytoplasm</location>
    </subcellularLocation>
</comment>
<dbReference type="GO" id="GO:0003725">
    <property type="term" value="F:double-stranded RNA binding"/>
    <property type="evidence" value="ECO:0007669"/>
    <property type="project" value="InterPro"/>
</dbReference>
<evidence type="ECO:0000256" key="7">
    <source>
        <dbReference type="ARBA" id="ARBA00022695"/>
    </source>
</evidence>
<evidence type="ECO:0000256" key="8">
    <source>
        <dbReference type="ARBA" id="ARBA00022741"/>
    </source>
</evidence>
<dbReference type="GO" id="GO:0008033">
    <property type="term" value="P:tRNA processing"/>
    <property type="evidence" value="ECO:0007669"/>
    <property type="project" value="UniProtKB-KW"/>
</dbReference>
<sequence length="199" mass="21905">MSVVFEFNILTKKEIGQICQLLVSGGVGVLPTDTIYGLHGSAKFPETIERIYRLKNREGDKPMIILISSLLDLDQFGIFLDEKNKAILGKVWPNPVSVVLSCPNPQFKYLHRGKESLAFRIPKDEFLQNILCQSGPLVSTSVNLAGGKSAESIDEAAEYFGDRIDLYVNKGELSNGSSTVIALKNGEIQVLRQGSFKLS</sequence>
<proteinExistence type="inferred from homology"/>
<keyword evidence="5" id="KW-0808">Transferase</keyword>